<dbReference type="Proteomes" id="UP000789759">
    <property type="component" value="Unassembled WGS sequence"/>
</dbReference>
<dbReference type="InterPro" id="IPR000719">
    <property type="entry name" value="Prot_kinase_dom"/>
</dbReference>
<dbReference type="PROSITE" id="PS00107">
    <property type="entry name" value="PROTEIN_KINASE_ATP"/>
    <property type="match status" value="1"/>
</dbReference>
<dbReference type="InterPro" id="IPR008271">
    <property type="entry name" value="Ser/Thr_kinase_AS"/>
</dbReference>
<dbReference type="PANTHER" id="PTHR44167">
    <property type="entry name" value="OVARIAN-SPECIFIC SERINE/THREONINE-PROTEIN KINASE LOK-RELATED"/>
    <property type="match status" value="1"/>
</dbReference>
<dbReference type="Pfam" id="PF00069">
    <property type="entry name" value="Pkinase"/>
    <property type="match status" value="1"/>
</dbReference>
<evidence type="ECO:0000256" key="1">
    <source>
        <dbReference type="ARBA" id="ARBA00022741"/>
    </source>
</evidence>
<comment type="caution">
    <text evidence="5">The sequence shown here is derived from an EMBL/GenBank/DDBJ whole genome shotgun (WGS) entry which is preliminary data.</text>
</comment>
<dbReference type="GO" id="GO:0004674">
    <property type="term" value="F:protein serine/threonine kinase activity"/>
    <property type="evidence" value="ECO:0007669"/>
    <property type="project" value="TreeGrafter"/>
</dbReference>
<reference evidence="5" key="1">
    <citation type="submission" date="2021-06" db="EMBL/GenBank/DDBJ databases">
        <authorList>
            <person name="Kallberg Y."/>
            <person name="Tangrot J."/>
            <person name="Rosling A."/>
        </authorList>
    </citation>
    <scope>NUCLEOTIDE SEQUENCE</scope>
    <source>
        <strain evidence="5">FL966</strain>
    </source>
</reference>
<dbReference type="OrthoDB" id="541276at2759"/>
<dbReference type="PROSITE" id="PS50011">
    <property type="entry name" value="PROTEIN_KINASE_DOM"/>
    <property type="match status" value="1"/>
</dbReference>
<keyword evidence="1 3" id="KW-0547">Nucleotide-binding</keyword>
<sequence length="576" mass="65839">MASLNQNVDNSSVFTFQPYEPLFPSVMFTQKMHNQITRSNSLQPKKTSDANYHSTLKKNDQRLDSAICMPSAKKSTTCYDTSKGAAMYIRNNESLERWVDDLLKEFDNVMSVNLNTDLCQDNSRRVKELIKQIDDRLNKTITDDIEGLREFVRGKKFDYELKLKNESSSDPDITDEALYENGNADKTISVNHSNETTKVQQSALNSPSNIAKKQPARLRVSRFIKKVIAKKSSITEKDISSDSCNSCLSSQETRTSKHDQIDSAKSRIEIARKQSSHIIGTIVNRNKFERLLNGRYLIDKKDTIGEGHHGKVFKGNFLIACVDLQNNTRVAVKCLKKQFMCSIGRFQIADKKQKKRNAEIIHEGKIMLRTDGLPNLVPLLDLVETSQKVYYIMPLASKDLSDLIYRRRMTERSVRELIKPIFEAVKGLHDSGFVHRDIKPENIMLYQDGFAKLGDFGLSTEFGYHSGLQVVGTPAFAAPEVLGQFHRTDKLAWLNYKRADIWSLGATLYVCLAGRYPFEENHPISEQSVSSIEFPERRFKHYSLEVVDLIQKLLVFDPLRRISIDEALQHPFFTNE</sequence>
<protein>
    <submittedName>
        <fullName evidence="5">2554_t:CDS:1</fullName>
    </submittedName>
</protein>
<dbReference type="InterPro" id="IPR017441">
    <property type="entry name" value="Protein_kinase_ATP_BS"/>
</dbReference>
<dbReference type="GO" id="GO:0005524">
    <property type="term" value="F:ATP binding"/>
    <property type="evidence" value="ECO:0007669"/>
    <property type="project" value="UniProtKB-UniRule"/>
</dbReference>
<feature type="binding site" evidence="3">
    <location>
        <position position="333"/>
    </location>
    <ligand>
        <name>ATP</name>
        <dbReference type="ChEBI" id="CHEBI:30616"/>
    </ligand>
</feature>
<dbReference type="GO" id="GO:0005634">
    <property type="term" value="C:nucleus"/>
    <property type="evidence" value="ECO:0007669"/>
    <property type="project" value="TreeGrafter"/>
</dbReference>
<gene>
    <name evidence="5" type="ORF">CPELLU_LOCUS5996</name>
</gene>
<dbReference type="AlphaFoldDB" id="A0A9N9BUV2"/>
<keyword evidence="6" id="KW-1185">Reference proteome</keyword>
<dbReference type="EMBL" id="CAJVQA010003610">
    <property type="protein sequence ID" value="CAG8578986.1"/>
    <property type="molecule type" value="Genomic_DNA"/>
</dbReference>
<organism evidence="5 6">
    <name type="scientific">Cetraspora pellucida</name>
    <dbReference type="NCBI Taxonomy" id="1433469"/>
    <lineage>
        <taxon>Eukaryota</taxon>
        <taxon>Fungi</taxon>
        <taxon>Fungi incertae sedis</taxon>
        <taxon>Mucoromycota</taxon>
        <taxon>Glomeromycotina</taxon>
        <taxon>Glomeromycetes</taxon>
        <taxon>Diversisporales</taxon>
        <taxon>Gigasporaceae</taxon>
        <taxon>Cetraspora</taxon>
    </lineage>
</organism>
<proteinExistence type="predicted"/>
<dbReference type="PROSITE" id="PS00108">
    <property type="entry name" value="PROTEIN_KINASE_ST"/>
    <property type="match status" value="1"/>
</dbReference>
<evidence type="ECO:0000256" key="3">
    <source>
        <dbReference type="PROSITE-ProRule" id="PRU10141"/>
    </source>
</evidence>
<dbReference type="Gene3D" id="1.10.510.10">
    <property type="entry name" value="Transferase(Phosphotransferase) domain 1"/>
    <property type="match status" value="1"/>
</dbReference>
<feature type="domain" description="Protein kinase" evidence="4">
    <location>
        <begin position="298"/>
        <end position="573"/>
    </location>
</feature>
<dbReference type="PANTHER" id="PTHR44167:SF24">
    <property type="entry name" value="SERINE_THREONINE-PROTEIN KINASE CHK2"/>
    <property type="match status" value="1"/>
</dbReference>
<dbReference type="InterPro" id="IPR011009">
    <property type="entry name" value="Kinase-like_dom_sf"/>
</dbReference>
<evidence type="ECO:0000313" key="6">
    <source>
        <dbReference type="Proteomes" id="UP000789759"/>
    </source>
</evidence>
<dbReference type="GO" id="GO:0044773">
    <property type="term" value="P:mitotic DNA damage checkpoint signaling"/>
    <property type="evidence" value="ECO:0007669"/>
    <property type="project" value="TreeGrafter"/>
</dbReference>
<evidence type="ECO:0000256" key="2">
    <source>
        <dbReference type="ARBA" id="ARBA00022840"/>
    </source>
</evidence>
<dbReference type="SMART" id="SM00220">
    <property type="entry name" value="S_TKc"/>
    <property type="match status" value="1"/>
</dbReference>
<name>A0A9N9BUV2_9GLOM</name>
<evidence type="ECO:0000313" key="5">
    <source>
        <dbReference type="EMBL" id="CAG8578986.1"/>
    </source>
</evidence>
<evidence type="ECO:0000259" key="4">
    <source>
        <dbReference type="PROSITE" id="PS50011"/>
    </source>
</evidence>
<keyword evidence="2 3" id="KW-0067">ATP-binding</keyword>
<dbReference type="SUPFAM" id="SSF56112">
    <property type="entry name" value="Protein kinase-like (PK-like)"/>
    <property type="match status" value="1"/>
</dbReference>
<accession>A0A9N9BUV2</accession>